<dbReference type="PANTHER" id="PTHR21600">
    <property type="entry name" value="MITOCHONDRIAL RNA PSEUDOURIDINE SYNTHASE"/>
    <property type="match status" value="1"/>
</dbReference>
<accession>A0A3B0TFU3</accession>
<dbReference type="AlphaFoldDB" id="A0A3B0TFU3"/>
<dbReference type="GO" id="GO:0000455">
    <property type="term" value="P:enzyme-directed rRNA pseudouridine synthesis"/>
    <property type="evidence" value="ECO:0007669"/>
    <property type="project" value="TreeGrafter"/>
</dbReference>
<dbReference type="PANTHER" id="PTHR21600:SF44">
    <property type="entry name" value="RIBOSOMAL LARGE SUBUNIT PSEUDOURIDINE SYNTHASE D"/>
    <property type="match status" value="1"/>
</dbReference>
<dbReference type="SUPFAM" id="SSF55120">
    <property type="entry name" value="Pseudouridine synthase"/>
    <property type="match status" value="1"/>
</dbReference>
<dbReference type="EMBL" id="UOEM01000040">
    <property type="protein sequence ID" value="VAW12217.1"/>
    <property type="molecule type" value="Genomic_DNA"/>
</dbReference>
<feature type="domain" description="RNA-binding S4" evidence="3">
    <location>
        <begin position="30"/>
        <end position="91"/>
    </location>
</feature>
<dbReference type="InterPro" id="IPR002942">
    <property type="entry name" value="S4_RNA-bd"/>
</dbReference>
<evidence type="ECO:0000256" key="2">
    <source>
        <dbReference type="ARBA" id="ARBA00023235"/>
    </source>
</evidence>
<name>A0A3B0TFU3_9ZZZZ</name>
<dbReference type="CDD" id="cd02869">
    <property type="entry name" value="PseudoU_synth_RluA_like"/>
    <property type="match status" value="1"/>
</dbReference>
<evidence type="ECO:0000313" key="4">
    <source>
        <dbReference type="EMBL" id="VAW12217.1"/>
    </source>
</evidence>
<dbReference type="GO" id="GO:0003723">
    <property type="term" value="F:RNA binding"/>
    <property type="evidence" value="ECO:0007669"/>
    <property type="project" value="InterPro"/>
</dbReference>
<dbReference type="InterPro" id="IPR006145">
    <property type="entry name" value="PsdUridine_synth_RsuA/RluA"/>
</dbReference>
<dbReference type="CDD" id="cd00165">
    <property type="entry name" value="S4"/>
    <property type="match status" value="1"/>
</dbReference>
<dbReference type="GO" id="GO:0160140">
    <property type="term" value="F:23S rRNA pseudouridine(1911/1915/1917) synthase activity"/>
    <property type="evidence" value="ECO:0007669"/>
    <property type="project" value="UniProtKB-EC"/>
</dbReference>
<dbReference type="SUPFAM" id="SSF55174">
    <property type="entry name" value="Alpha-L RNA-binding motif"/>
    <property type="match status" value="1"/>
</dbReference>
<dbReference type="InterPro" id="IPR036986">
    <property type="entry name" value="S4_RNA-bd_sf"/>
</dbReference>
<sequence length="345" mass="37162">MPSLSNPGPAPLPAQAQIITVEVTPDDEGQRLDRFLAAALPDISRSRIAGLIRKGHLSGAGGTIGEPSRRVKPDEIFQLTVPPPEPAAPQPQAIALDIVYEDDALIVIDKPVGLVVHPAPGHDSGTLVNALLAHCGASLSGIGGVRRPGIVHRLDKDTSGLLVVAKTDAAHQALSNQFADHGRTGPLERAYLAFVWGAPGRATGVIDKPLGRHPNDRLRQAVRMRDGREAITHFRRLETFGVDRGVKPLAALMRCRLETGRTHQIRVHMTAVGSPLIGDDLYGRGHRTKAARLPGLARTHVEALDRQALHAELLVFAHPDDARIMRFESPLPADLLALHQTLKKI</sequence>
<dbReference type="InterPro" id="IPR006225">
    <property type="entry name" value="PsdUridine_synth_RluC/D"/>
</dbReference>
<dbReference type="PROSITE" id="PS01129">
    <property type="entry name" value="PSI_RLU"/>
    <property type="match status" value="1"/>
</dbReference>
<dbReference type="InterPro" id="IPR006224">
    <property type="entry name" value="PsdUridine_synth_RluA-like_CS"/>
</dbReference>
<evidence type="ECO:0000256" key="1">
    <source>
        <dbReference type="ARBA" id="ARBA00010876"/>
    </source>
</evidence>
<dbReference type="EC" id="5.4.99.23" evidence="4"/>
<dbReference type="InterPro" id="IPR020103">
    <property type="entry name" value="PsdUridine_synth_cat_dom_sf"/>
</dbReference>
<gene>
    <name evidence="4" type="ORF">MNBD_ALPHA09-1213</name>
</gene>
<proteinExistence type="inferred from homology"/>
<dbReference type="NCBIfam" id="TIGR00005">
    <property type="entry name" value="rluA_subfam"/>
    <property type="match status" value="1"/>
</dbReference>
<dbReference type="Pfam" id="PF01479">
    <property type="entry name" value="S4"/>
    <property type="match status" value="1"/>
</dbReference>
<organism evidence="4">
    <name type="scientific">hydrothermal vent metagenome</name>
    <dbReference type="NCBI Taxonomy" id="652676"/>
    <lineage>
        <taxon>unclassified sequences</taxon>
        <taxon>metagenomes</taxon>
        <taxon>ecological metagenomes</taxon>
    </lineage>
</organism>
<dbReference type="Gene3D" id="3.10.290.10">
    <property type="entry name" value="RNA-binding S4 domain"/>
    <property type="match status" value="1"/>
</dbReference>
<reference evidence="4" key="1">
    <citation type="submission" date="2018-06" db="EMBL/GenBank/DDBJ databases">
        <authorList>
            <person name="Zhirakovskaya E."/>
        </authorList>
    </citation>
    <scope>NUCLEOTIDE SEQUENCE</scope>
</reference>
<dbReference type="Pfam" id="PF00849">
    <property type="entry name" value="PseudoU_synth_2"/>
    <property type="match status" value="1"/>
</dbReference>
<evidence type="ECO:0000259" key="3">
    <source>
        <dbReference type="SMART" id="SM00363"/>
    </source>
</evidence>
<dbReference type="PROSITE" id="PS50889">
    <property type="entry name" value="S4"/>
    <property type="match status" value="1"/>
</dbReference>
<dbReference type="Gene3D" id="3.30.2350.10">
    <property type="entry name" value="Pseudouridine synthase"/>
    <property type="match status" value="1"/>
</dbReference>
<keyword evidence="2 4" id="KW-0413">Isomerase</keyword>
<dbReference type="InterPro" id="IPR050188">
    <property type="entry name" value="RluA_PseudoU_synthase"/>
</dbReference>
<protein>
    <submittedName>
        <fullName evidence="4">Ribosomal large subunit pseudouridine synthase D</fullName>
        <ecNumber evidence="4">5.4.99.23</ecNumber>
    </submittedName>
</protein>
<comment type="similarity">
    <text evidence="1">Belongs to the pseudouridine synthase RluA family.</text>
</comment>
<dbReference type="SMART" id="SM00363">
    <property type="entry name" value="S4"/>
    <property type="match status" value="1"/>
</dbReference>